<sequence>MKRFAPRKGMHPCKGLAPGKGLAPRKGMVLVFALAMGPATAQAAIMTGSGPITGIALSGIAGQLGFFRIGPSLPMHAPAQGTGSTQRPQQSTQRSHPTKGSSAAKGSPPAKGYTGGLPVFHDDYCEQYGC</sequence>
<dbReference type="AlphaFoldDB" id="G0JTW2"/>
<dbReference type="RefSeq" id="WP_014027983.1">
    <property type="nucleotide sequence ID" value="NC_015942.1"/>
</dbReference>
<dbReference type="STRING" id="743299.Acife_0507"/>
<evidence type="ECO:0000313" key="2">
    <source>
        <dbReference type="EMBL" id="AEM46714.1"/>
    </source>
</evidence>
<proteinExistence type="predicted"/>
<evidence type="ECO:0000256" key="1">
    <source>
        <dbReference type="SAM" id="MobiDB-lite"/>
    </source>
</evidence>
<dbReference type="EMBL" id="CP002985">
    <property type="protein sequence ID" value="AEM46714.1"/>
    <property type="molecule type" value="Genomic_DNA"/>
</dbReference>
<organism evidence="2 3">
    <name type="scientific">Acidithiobacillus ferrivorans SS3</name>
    <dbReference type="NCBI Taxonomy" id="743299"/>
    <lineage>
        <taxon>Bacteria</taxon>
        <taxon>Pseudomonadati</taxon>
        <taxon>Pseudomonadota</taxon>
        <taxon>Acidithiobacillia</taxon>
        <taxon>Acidithiobacillales</taxon>
        <taxon>Acidithiobacillaceae</taxon>
        <taxon>Acidithiobacillus</taxon>
    </lineage>
</organism>
<feature type="compositionally biased region" description="Low complexity" evidence="1">
    <location>
        <begin position="80"/>
        <end position="95"/>
    </location>
</feature>
<dbReference type="Proteomes" id="UP000009220">
    <property type="component" value="Chromosome"/>
</dbReference>
<evidence type="ECO:0000313" key="3">
    <source>
        <dbReference type="Proteomes" id="UP000009220"/>
    </source>
</evidence>
<gene>
    <name evidence="2" type="ORF">Acife_0507</name>
</gene>
<dbReference type="KEGG" id="afi:Acife_0507"/>
<protein>
    <submittedName>
        <fullName evidence="2">Uncharacterized protein</fullName>
    </submittedName>
</protein>
<name>G0JTW2_9PROT</name>
<reference evidence="2 3" key="1">
    <citation type="journal article" date="2011" name="J. Bacteriol.">
        <title>Draft genome of the psychrotolerant acidophile Acidithiobacillus ferrivorans SS3.</title>
        <authorList>
            <person name="Liljeqvist M."/>
            <person name="Valdes J."/>
            <person name="Holmes D.S."/>
            <person name="Dopson M."/>
        </authorList>
    </citation>
    <scope>NUCLEOTIDE SEQUENCE [LARGE SCALE GENOMIC DNA]</scope>
    <source>
        <strain evidence="2 3">SS3</strain>
    </source>
</reference>
<accession>G0JTW2</accession>
<feature type="region of interest" description="Disordered" evidence="1">
    <location>
        <begin position="72"/>
        <end position="119"/>
    </location>
</feature>
<dbReference type="HOGENOM" id="CLU_1933444_0_0_6"/>